<dbReference type="SUPFAM" id="SSF54768">
    <property type="entry name" value="dsRNA-binding domain-like"/>
    <property type="match status" value="1"/>
</dbReference>
<dbReference type="PROSITE" id="PS51192">
    <property type="entry name" value="HELICASE_ATP_BIND_1"/>
    <property type="match status" value="1"/>
</dbReference>
<proteinExistence type="predicted"/>
<evidence type="ECO:0000259" key="8">
    <source>
        <dbReference type="PROSITE" id="PS51192"/>
    </source>
</evidence>
<keyword evidence="11" id="KW-1185">Reference proteome</keyword>
<keyword evidence="2" id="KW-0547">Nucleotide-binding</keyword>
<evidence type="ECO:0000256" key="3">
    <source>
        <dbReference type="ARBA" id="ARBA00022801"/>
    </source>
</evidence>
<dbReference type="InterPro" id="IPR038248">
    <property type="entry name" value="Dicer_dimer_sf"/>
</dbReference>
<dbReference type="InterPro" id="IPR011545">
    <property type="entry name" value="DEAD/DEAH_box_helicase_dom"/>
</dbReference>
<dbReference type="Proteomes" id="UP001648503">
    <property type="component" value="Unassembled WGS sequence"/>
</dbReference>
<dbReference type="Gene3D" id="3.40.50.300">
    <property type="entry name" value="P-loop containing nucleotide triphosphate hydrolases"/>
    <property type="match status" value="2"/>
</dbReference>
<dbReference type="PANTHER" id="PTHR14950">
    <property type="entry name" value="DICER-RELATED"/>
    <property type="match status" value="1"/>
</dbReference>
<organism evidence="10 11">
    <name type="scientific">Batrachochytrium salamandrivorans</name>
    <dbReference type="NCBI Taxonomy" id="1357716"/>
    <lineage>
        <taxon>Eukaryota</taxon>
        <taxon>Fungi</taxon>
        <taxon>Fungi incertae sedis</taxon>
        <taxon>Chytridiomycota</taxon>
        <taxon>Chytridiomycota incertae sedis</taxon>
        <taxon>Chytridiomycetes</taxon>
        <taxon>Rhizophydiales</taxon>
        <taxon>Rhizophydiales incertae sedis</taxon>
        <taxon>Batrachochytrium</taxon>
    </lineage>
</organism>
<dbReference type="InterPro" id="IPR027417">
    <property type="entry name" value="P-loop_NTPase"/>
</dbReference>
<dbReference type="Pfam" id="PF00271">
    <property type="entry name" value="Helicase_C"/>
    <property type="match status" value="1"/>
</dbReference>
<dbReference type="PROSITE" id="PS00517">
    <property type="entry name" value="RNASE_3_1"/>
    <property type="match status" value="2"/>
</dbReference>
<dbReference type="CDD" id="cd00593">
    <property type="entry name" value="RIBOc"/>
    <property type="match status" value="2"/>
</dbReference>
<dbReference type="EMBL" id="JAFCIX010000545">
    <property type="protein sequence ID" value="KAH6588045.1"/>
    <property type="molecule type" value="Genomic_DNA"/>
</dbReference>
<evidence type="ECO:0008006" key="12">
    <source>
        <dbReference type="Google" id="ProtNLM"/>
    </source>
</evidence>
<evidence type="ECO:0000259" key="7">
    <source>
        <dbReference type="PROSITE" id="PS50142"/>
    </source>
</evidence>
<accession>A0ABQ8EXI8</accession>
<evidence type="ECO:0000256" key="1">
    <source>
        <dbReference type="ARBA" id="ARBA00022737"/>
    </source>
</evidence>
<dbReference type="Gene3D" id="1.10.1520.10">
    <property type="entry name" value="Ribonuclease III domain"/>
    <property type="match status" value="2"/>
</dbReference>
<dbReference type="Pfam" id="PF00636">
    <property type="entry name" value="Ribonuclease_3"/>
    <property type="match status" value="2"/>
</dbReference>
<keyword evidence="5" id="KW-0067">ATP-binding</keyword>
<evidence type="ECO:0000256" key="5">
    <source>
        <dbReference type="ARBA" id="ARBA00022840"/>
    </source>
</evidence>
<keyword evidence="3" id="KW-0378">Hydrolase</keyword>
<dbReference type="SMART" id="SM00535">
    <property type="entry name" value="RIBOc"/>
    <property type="match status" value="2"/>
</dbReference>
<evidence type="ECO:0000259" key="9">
    <source>
        <dbReference type="PROSITE" id="PS51194"/>
    </source>
</evidence>
<dbReference type="Pfam" id="PF00270">
    <property type="entry name" value="DEAD"/>
    <property type="match status" value="1"/>
</dbReference>
<dbReference type="InterPro" id="IPR001650">
    <property type="entry name" value="Helicase_C-like"/>
</dbReference>
<keyword evidence="1" id="KW-0677">Repeat</keyword>
<dbReference type="PROSITE" id="PS51194">
    <property type="entry name" value="HELICASE_CTER"/>
    <property type="match status" value="1"/>
</dbReference>
<feature type="domain" description="RNase III" evidence="7">
    <location>
        <begin position="1387"/>
        <end position="1534"/>
    </location>
</feature>
<evidence type="ECO:0000256" key="4">
    <source>
        <dbReference type="ARBA" id="ARBA00022806"/>
    </source>
</evidence>
<reference evidence="10 11" key="1">
    <citation type="submission" date="2021-02" db="EMBL/GenBank/DDBJ databases">
        <title>Variation within the Batrachochytrium salamandrivorans European outbreak.</title>
        <authorList>
            <person name="Kelly M."/>
            <person name="Pasmans F."/>
            <person name="Shea T.P."/>
            <person name="Munoz J.F."/>
            <person name="Carranza S."/>
            <person name="Cuomo C.A."/>
            <person name="Martel A."/>
        </authorList>
    </citation>
    <scope>NUCLEOTIDE SEQUENCE [LARGE SCALE GENOMIC DNA]</scope>
    <source>
        <strain evidence="10 11">AMFP18/2</strain>
    </source>
</reference>
<evidence type="ECO:0000313" key="10">
    <source>
        <dbReference type="EMBL" id="KAH6588045.1"/>
    </source>
</evidence>
<dbReference type="SMART" id="SM00490">
    <property type="entry name" value="HELICc"/>
    <property type="match status" value="1"/>
</dbReference>
<feature type="domain" description="Helicase C-terminal" evidence="9">
    <location>
        <begin position="520"/>
        <end position="707"/>
    </location>
</feature>
<dbReference type="PROSITE" id="PS50142">
    <property type="entry name" value="RNASE_3_2"/>
    <property type="match status" value="2"/>
</dbReference>
<dbReference type="InterPro" id="IPR005034">
    <property type="entry name" value="Dicer_dimerisation"/>
</dbReference>
<dbReference type="InterPro" id="IPR036389">
    <property type="entry name" value="RNase_III_sf"/>
</dbReference>
<dbReference type="InterPro" id="IPR014001">
    <property type="entry name" value="Helicase_ATP-bd"/>
</dbReference>
<gene>
    <name evidence="10" type="ORF">BASA50_010908</name>
</gene>
<dbReference type="InterPro" id="IPR000999">
    <property type="entry name" value="RNase_III_dom"/>
</dbReference>
<dbReference type="SMART" id="SM00487">
    <property type="entry name" value="DEXDc"/>
    <property type="match status" value="1"/>
</dbReference>
<evidence type="ECO:0000256" key="6">
    <source>
        <dbReference type="SAM" id="MobiDB-lite"/>
    </source>
</evidence>
<evidence type="ECO:0000256" key="2">
    <source>
        <dbReference type="ARBA" id="ARBA00022741"/>
    </source>
</evidence>
<protein>
    <recommendedName>
        <fullName evidence="12">Dicer-like protein 1</fullName>
    </recommendedName>
</protein>
<dbReference type="SUPFAM" id="SSF52540">
    <property type="entry name" value="P-loop containing nucleoside triphosphate hydrolases"/>
    <property type="match status" value="1"/>
</dbReference>
<feature type="region of interest" description="Disordered" evidence="6">
    <location>
        <begin position="829"/>
        <end position="849"/>
    </location>
</feature>
<keyword evidence="4" id="KW-0347">Helicase</keyword>
<dbReference type="Pfam" id="PF03368">
    <property type="entry name" value="Dicer_dimer"/>
    <property type="match status" value="1"/>
</dbReference>
<dbReference type="CDD" id="cd18034">
    <property type="entry name" value="DEXHc_dicer"/>
    <property type="match status" value="1"/>
</dbReference>
<sequence>MTTTKRGDQIHKEQSLDPLKVNPIQAAASASPSVGDARSISALDPYSTLLYTSLPTPIQKPLHMATLAARPYQMDLFKAALQDNIIAFLPTGSGKTLLSILVMQELTEMLSDLSYSGVDSGDKLYNQDIQDVLCTEIKYSRKTVFVVPTVPLVTQQAEKIRRDTDLQVAEFAGTDSFALLSLDLQTWKRETSRKHVLVMTPQILVNLLRHGFLNLSDHIGLLVLDECHHAWKEHPYRIIMRDFYHTIPSSNPRPRVLGMTASPLRSGKITYEESDRRLKELQITLDCRIVTVSDHSQLIRYIPRTKEIIAEYESSFETIDSIQIPLQGETVYREHLRDSLIQLKAFTENTCYSSDVGDDKVLSDNMCGNDYKDGLDVKIKGCHQSEENTLIYNPIPECAPQKSACQSPPQRQTEYTISKIQAAITSVGSVLQDLGVWCAACAADELLDIYSSSRGSSRKRNLSLMLNSNKTRDPLSLSDLLSDIPLSPFIDRFGDHVDPLPEQSISESDISGKVQAIFSIISKYYVDSRKTNGSEWKDIRTLIFVNRRTTAKSLCDLIRAMSYTRFPYIQCGYVVGHGSARGGQRNLEFPETIPGKSSSLRMKHSFQEKVFNRFRSGSLNLLIVTRVAEEGLDIPECGLVISFDLFRNHTGYIQSRGRARSLQGAEYIIMVEKENIKMLKTIACAKAAEATTLSLAQAMPTSGISKYKSTQQLQYTDQLGCSVNIEQNPSDHLLTNLLLGKSILSLTTATGAVLTAAASVSILRLYLSTLQSADEPDQTSYLPKIIKSQNTLMLEDISWSEYMFLYARQYQYNSRSSDMKGDMNRMSERIGWDGNDSTERDNGDSRLKDNELPEHHFLARTLPDVPHFGYICAITIPQAVPLDLGRVFGLLRLTQKLAIQHASLEFCRLLYNAGELTEHLLPRNRTLRWPPTFKSSITRSKKIRPSPIENKVHETATKRLKSQIYPRDIPRAFSLPSTETSLTNLNYVYQRFASVVIINGQVEKEASPMDSIVAALTGKTDQEMLVESTFALLTSAPISNQAIPSIELWGAGETSNHTAFINPWNGDNSVVQVDSAIQFTPNQATMIDEFQKRVWDLTLPRRFVDESRSTVPCKPTTTATTDLGSCDESLAEESAIEGARCHYEVLPVIRRPTGEWHINWGLIQLVNSRKSVGLPLWMSTCAATLKGEPLPTSLSSFDQSMLPAHPSLSHQILYQILLDNDVDKCSVKTESFNVPFKDILTDCLEKDTKSLVRILRESIVYTPHNYIKYHVLNWCKTQTSRSIFMNTGPAYNHNITFKSRAEDQGYIVHHPDAMLLNCTRVSSVKNRLYQSCTSMRQLSTDSTKLETSKSQKLVPDACFVSPLPKEFSTKLQFLPSILYRLHTISLVSDFDSAHGLVPGAISFQTLVTAFTAPGTGDRADYERLEFLGDAFLKFGISLHLFEVLETANEGELSYARSRWISNSYLSRLVKRIGLAGLLNVLPFLPHQWIPCIKNSSYRYDSITSTRKPVSRLLTRKMHADFLEAILGAYFIECGQDAGMHMLSKFCIANNSSLSLPARDQTAIDRMACETSLILNDVHSDVHIASRKVVEQGLKYQFKDPYLLLQALRPVHSNLRKLYQRLEFLGDAILSVLLTRYFYETYQSAPPSVLSDLFHATSGNEPLCRFAVSLQLHLAIDHSTCFDIHVKDQLTAYVAYLNTLPSLLTFSTNESVIEGPKTLSDVFEAVVGAIFLDTGKNLDATWRVLFPVMCKYLQYVTTPETFVRDPRRTFVEYIQSMGISSGKISTQITLFDVGVYSCSISVMGVHLASSQASSQRLAKQRASELALEKVKRVDKDLASHLQAQKAIDCSEKIIEHSLASI</sequence>
<comment type="caution">
    <text evidence="10">The sequence shown here is derived from an EMBL/GenBank/DDBJ whole genome shotgun (WGS) entry which is preliminary data.</text>
</comment>
<dbReference type="Gene3D" id="3.30.160.380">
    <property type="entry name" value="Dicer dimerisation domain"/>
    <property type="match status" value="1"/>
</dbReference>
<evidence type="ECO:0000313" key="11">
    <source>
        <dbReference type="Proteomes" id="UP001648503"/>
    </source>
</evidence>
<dbReference type="SUPFAM" id="SSF69065">
    <property type="entry name" value="RNase III domain-like"/>
    <property type="match status" value="2"/>
</dbReference>
<dbReference type="PANTHER" id="PTHR14950:SF37">
    <property type="entry name" value="ENDORIBONUCLEASE DICER"/>
    <property type="match status" value="1"/>
</dbReference>
<feature type="domain" description="RNase III" evidence="7">
    <location>
        <begin position="1586"/>
        <end position="1734"/>
    </location>
</feature>
<feature type="domain" description="Helicase ATP-binding" evidence="8">
    <location>
        <begin position="76"/>
        <end position="281"/>
    </location>
</feature>
<name>A0ABQ8EXI8_9FUNG</name>